<reference evidence="2" key="1">
    <citation type="submission" date="2020-07" db="EMBL/GenBank/DDBJ databases">
        <title>Koleobacter methoxysyntrophicus gen. nov., sp. nov., a novel anaerobic bacterium isolated from deep subsurface oil field and proposal of Koleobacterales ord. nov. in the phylum Firmicutes.</title>
        <authorList>
            <person name="Sakamoto S."/>
            <person name="Tamaki H."/>
        </authorList>
    </citation>
    <scope>NUCLEOTIDE SEQUENCE</scope>
    <source>
        <strain evidence="2">NRmbB1</strain>
    </source>
</reference>
<dbReference type="CDD" id="cd17470">
    <property type="entry name" value="T3SS_Flik_C"/>
    <property type="match status" value="1"/>
</dbReference>
<organism evidence="2 3">
    <name type="scientific">Koleobacter methoxysyntrophicus</name>
    <dbReference type="NCBI Taxonomy" id="2751313"/>
    <lineage>
        <taxon>Bacteria</taxon>
        <taxon>Bacillati</taxon>
        <taxon>Bacillota</taxon>
        <taxon>Clostridia</taxon>
        <taxon>Koleobacterales</taxon>
        <taxon>Koleobacteraceae</taxon>
        <taxon>Koleobacter</taxon>
    </lineage>
</organism>
<dbReference type="PANTHER" id="PTHR37533">
    <property type="entry name" value="FLAGELLAR HOOK-LENGTH CONTROL PROTEIN"/>
    <property type="match status" value="1"/>
</dbReference>
<dbReference type="Gene3D" id="3.30.750.140">
    <property type="match status" value="1"/>
</dbReference>
<feature type="domain" description="Flagellar hook-length control protein-like C-terminal" evidence="1">
    <location>
        <begin position="302"/>
        <end position="383"/>
    </location>
</feature>
<dbReference type="AlphaFoldDB" id="A0A8A0RRS3"/>
<dbReference type="RefSeq" id="WP_206707219.1">
    <property type="nucleotide sequence ID" value="NZ_CP059066.1"/>
</dbReference>
<evidence type="ECO:0000313" key="3">
    <source>
        <dbReference type="Proteomes" id="UP000662904"/>
    </source>
</evidence>
<dbReference type="InterPro" id="IPR038610">
    <property type="entry name" value="FliK-like_C_sf"/>
</dbReference>
<dbReference type="Proteomes" id="UP000662904">
    <property type="component" value="Chromosome"/>
</dbReference>
<dbReference type="InterPro" id="IPR052563">
    <property type="entry name" value="FliK"/>
</dbReference>
<accession>A0A8A0RRS3</accession>
<sequence length="433" mass="49547">MKGIELLNLDIGIQQSNSSSGFKPVEEKNSFFEVLVAVQNNNRRDSEQQNANTEDVPVESDAITLLSLLCSLVAEDVGKIIYTDNKGGDTVLLEESNAQEDYIKDIETIDLSAIYPGNSMGFTSTDYNSLKQIISEIEVSYRETGEIPISKIEELINQLSQKQYAVNIKPEDLIGEIKKIFEKDDINVSRIKEYYETINSIQNQRENTSQGENRNYENIKEFPNDLIKGLNMSKNPETYLENRDIFENLLIREKQDGEEIAAFDKTQHLIEQIGKSPKEAINAEIDLSQIDRVKFIQEIANKISYSLRDNRSEIKLQLKPEILGKLTLEMVLEKGELIARFSVQNHQVKHLIEQNLPQLKQNLEQQGISVEGFNVFIGSETKQNPYHRSGGNKLNNDNKLALNEEDNQIITHNLREKIYRIYLGEESLINYII</sequence>
<protein>
    <recommendedName>
        <fullName evidence="1">Flagellar hook-length control protein-like C-terminal domain-containing protein</fullName>
    </recommendedName>
</protein>
<proteinExistence type="predicted"/>
<dbReference type="Pfam" id="PF02120">
    <property type="entry name" value="Flg_hook"/>
    <property type="match status" value="1"/>
</dbReference>
<dbReference type="InterPro" id="IPR021136">
    <property type="entry name" value="Flagellar_hook_control-like_C"/>
</dbReference>
<dbReference type="PANTHER" id="PTHR37533:SF2">
    <property type="entry name" value="FLAGELLAR HOOK-LENGTH CONTROL PROTEIN"/>
    <property type="match status" value="1"/>
</dbReference>
<dbReference type="KEGG" id="kme:H0A61_02267"/>
<name>A0A8A0RRS3_9FIRM</name>
<evidence type="ECO:0000313" key="2">
    <source>
        <dbReference type="EMBL" id="QSQ09886.1"/>
    </source>
</evidence>
<keyword evidence="3" id="KW-1185">Reference proteome</keyword>
<gene>
    <name evidence="2" type="ORF">H0A61_02267</name>
</gene>
<evidence type="ECO:0000259" key="1">
    <source>
        <dbReference type="Pfam" id="PF02120"/>
    </source>
</evidence>
<dbReference type="EMBL" id="CP059066">
    <property type="protein sequence ID" value="QSQ09886.1"/>
    <property type="molecule type" value="Genomic_DNA"/>
</dbReference>